<dbReference type="GO" id="GO:0005524">
    <property type="term" value="F:ATP binding"/>
    <property type="evidence" value="ECO:0007669"/>
    <property type="project" value="InterPro"/>
</dbReference>
<dbReference type="Pfam" id="PF13304">
    <property type="entry name" value="AAA_21"/>
    <property type="match status" value="1"/>
</dbReference>
<organism evidence="3 4">
    <name type="scientific">Corallococcus aberystwythensis</name>
    <dbReference type="NCBI Taxonomy" id="2316722"/>
    <lineage>
        <taxon>Bacteria</taxon>
        <taxon>Pseudomonadati</taxon>
        <taxon>Myxococcota</taxon>
        <taxon>Myxococcia</taxon>
        <taxon>Myxococcales</taxon>
        <taxon>Cystobacterineae</taxon>
        <taxon>Myxococcaceae</taxon>
        <taxon>Corallococcus</taxon>
    </lineage>
</organism>
<evidence type="ECO:0000259" key="2">
    <source>
        <dbReference type="Pfam" id="PF13304"/>
    </source>
</evidence>
<evidence type="ECO:0000313" key="4">
    <source>
        <dbReference type="Proteomes" id="UP000267003"/>
    </source>
</evidence>
<dbReference type="PANTHER" id="PTHR32182:SF22">
    <property type="entry name" value="ATP-DEPENDENT ENDONUCLEASE, OLD FAMILY-RELATED"/>
    <property type="match status" value="1"/>
</dbReference>
<dbReference type="InterPro" id="IPR041685">
    <property type="entry name" value="AAA_GajA/Old/RecF-like"/>
</dbReference>
<accession>A0A3A8QLY0</accession>
<dbReference type="PIRSF" id="PIRSF029347">
    <property type="entry name" value="RecF"/>
    <property type="match status" value="1"/>
</dbReference>
<dbReference type="InterPro" id="IPR014555">
    <property type="entry name" value="RecF-like"/>
</dbReference>
<dbReference type="InterPro" id="IPR027417">
    <property type="entry name" value="P-loop_NTPase"/>
</dbReference>
<feature type="domain" description="Endonuclease GajA/Old nuclease/RecF-like AAA" evidence="1">
    <location>
        <begin position="16"/>
        <end position="71"/>
    </location>
</feature>
<protein>
    <recommendedName>
        <fullName evidence="5">ATPase AAA-type core domain-containing protein</fullName>
    </recommendedName>
</protein>
<evidence type="ECO:0008006" key="5">
    <source>
        <dbReference type="Google" id="ProtNLM"/>
    </source>
</evidence>
<dbReference type="GO" id="GO:0016887">
    <property type="term" value="F:ATP hydrolysis activity"/>
    <property type="evidence" value="ECO:0007669"/>
    <property type="project" value="InterPro"/>
</dbReference>
<evidence type="ECO:0000259" key="1">
    <source>
        <dbReference type="Pfam" id="PF13175"/>
    </source>
</evidence>
<gene>
    <name evidence="3" type="ORF">D7W81_16305</name>
</gene>
<dbReference type="Pfam" id="PF13175">
    <property type="entry name" value="AAA_15"/>
    <property type="match status" value="1"/>
</dbReference>
<dbReference type="Gene3D" id="3.40.50.300">
    <property type="entry name" value="P-loop containing nucleotide triphosphate hydrolases"/>
    <property type="match status" value="2"/>
</dbReference>
<keyword evidence="4" id="KW-1185">Reference proteome</keyword>
<sequence>MIPGRRCRREEGARVIEKVQFRNFKAYRSLDLDLEPFTVLVGPNASGKTTLLEGLRLISDHAASAFIDPYDADWADPKLRSFGVSRPIELTLSGRWNKTPGLLRYVGHEPEIDGLDHPVSGQWGELNFGLGQVEGSAKPIGESESLFDFGLKLLATEVLRFELMRLAEASYSEAEIPRVEGNGSGLASVLAYLKLSHDETFSEIELSLKRIVPSVRRIRIERAMVEQNSLRTIALDEQKALVPEKRTLWGNRIVLDMQGAKGVPANAAGEGTLMVLGLLTVLMGPQKPRLVLLDDIELALHPTAQERLIAALRVIQAKDPELQIVATSHSPFILNYLKPEEVRMTFLTENGFARCEKLTAHPEFEKWKELMSPGEFWSTVGESWIGKVSASASHE</sequence>
<dbReference type="EMBL" id="RAWK01000088">
    <property type="protein sequence ID" value="RKH65852.1"/>
    <property type="molecule type" value="Genomic_DNA"/>
</dbReference>
<feature type="domain" description="ATPase AAA-type core" evidence="2">
    <location>
        <begin position="206"/>
        <end position="335"/>
    </location>
</feature>
<dbReference type="AlphaFoldDB" id="A0A3A8QLY0"/>
<proteinExistence type="predicted"/>
<dbReference type="GO" id="GO:0006302">
    <property type="term" value="P:double-strand break repair"/>
    <property type="evidence" value="ECO:0007669"/>
    <property type="project" value="TreeGrafter"/>
</dbReference>
<comment type="caution">
    <text evidence="3">The sequence shown here is derived from an EMBL/GenBank/DDBJ whole genome shotgun (WGS) entry which is preliminary data.</text>
</comment>
<dbReference type="PANTHER" id="PTHR32182">
    <property type="entry name" value="DNA REPLICATION AND REPAIR PROTEIN RECF"/>
    <property type="match status" value="1"/>
</dbReference>
<dbReference type="GO" id="GO:0000731">
    <property type="term" value="P:DNA synthesis involved in DNA repair"/>
    <property type="evidence" value="ECO:0007669"/>
    <property type="project" value="TreeGrafter"/>
</dbReference>
<name>A0A3A8QLY0_9BACT</name>
<evidence type="ECO:0000313" key="3">
    <source>
        <dbReference type="EMBL" id="RKH65852.1"/>
    </source>
</evidence>
<reference evidence="4" key="1">
    <citation type="submission" date="2018-09" db="EMBL/GenBank/DDBJ databases">
        <authorList>
            <person name="Livingstone P.G."/>
            <person name="Whitworth D.E."/>
        </authorList>
    </citation>
    <scope>NUCLEOTIDE SEQUENCE [LARGE SCALE GENOMIC DNA]</scope>
    <source>
        <strain evidence="4">AB050A</strain>
    </source>
</reference>
<dbReference type="InterPro" id="IPR003959">
    <property type="entry name" value="ATPase_AAA_core"/>
</dbReference>
<dbReference type="Proteomes" id="UP000267003">
    <property type="component" value="Unassembled WGS sequence"/>
</dbReference>
<dbReference type="SUPFAM" id="SSF52540">
    <property type="entry name" value="P-loop containing nucleoside triphosphate hydrolases"/>
    <property type="match status" value="1"/>
</dbReference>